<protein>
    <submittedName>
        <fullName evidence="2">Uncharacterized protein</fullName>
    </submittedName>
</protein>
<feature type="compositionally biased region" description="Low complexity" evidence="1">
    <location>
        <begin position="183"/>
        <end position="192"/>
    </location>
</feature>
<gene>
    <name evidence="2" type="ORF">G1H10_05835</name>
</gene>
<keyword evidence="3" id="KW-1185">Reference proteome</keyword>
<evidence type="ECO:0000256" key="1">
    <source>
        <dbReference type="SAM" id="MobiDB-lite"/>
    </source>
</evidence>
<dbReference type="Gene3D" id="1.20.5.340">
    <property type="match status" value="1"/>
</dbReference>
<dbReference type="AlphaFoldDB" id="A0A6L9S4W6"/>
<dbReference type="RefSeq" id="WP_163734016.1">
    <property type="nucleotide sequence ID" value="NZ_JAAGOA010000003.1"/>
</dbReference>
<feature type="compositionally biased region" description="Basic and acidic residues" evidence="1">
    <location>
        <begin position="193"/>
        <end position="220"/>
    </location>
</feature>
<dbReference type="EMBL" id="JAAGOA010000003">
    <property type="protein sequence ID" value="NED99683.1"/>
    <property type="molecule type" value="Genomic_DNA"/>
</dbReference>
<reference evidence="2 3" key="1">
    <citation type="submission" date="2020-02" db="EMBL/GenBank/DDBJ databases">
        <authorList>
            <person name="Li X.-J."/>
            <person name="Han X.-M."/>
        </authorList>
    </citation>
    <scope>NUCLEOTIDE SEQUENCE [LARGE SCALE GENOMIC DNA]</scope>
    <source>
        <strain evidence="2 3">CCTCC AB 2017055</strain>
    </source>
</reference>
<evidence type="ECO:0000313" key="2">
    <source>
        <dbReference type="EMBL" id="NED99683.1"/>
    </source>
</evidence>
<accession>A0A6L9S4W6</accession>
<sequence>MDVDEAAAELYGLTPDEFVAARNAMVKRAKAEDGREAAAQIQALRKPTLAAWLVNQLVRAHRSEVSDLLAVGDGMREATAASEGARLRELTSRRKELIDGLITRVRSLADDAGVRAGDDAVDAVNETLLAATADPRAASQVEAGTLTHPLQHVGFGPFGAFGAGDGEDGADVISLSEIRQARGRSAGTAGARAPEKAGGGERDRRRATGRTAAERTKTEAADQAADQAGQERREREREQAEREEAERELRAAEEAVESASERVEEVLAKVDERREEAERAESEVERLTAELESARNALDSARSDLDGAERELDEVRAEAEAALRRRQAAKRRLS</sequence>
<feature type="compositionally biased region" description="Basic and acidic residues" evidence="1">
    <location>
        <begin position="229"/>
        <end position="261"/>
    </location>
</feature>
<dbReference type="Proteomes" id="UP000475214">
    <property type="component" value="Unassembled WGS sequence"/>
</dbReference>
<organism evidence="2 3">
    <name type="scientific">Phytoactinopolyspora halotolerans</name>
    <dbReference type="NCBI Taxonomy" id="1981512"/>
    <lineage>
        <taxon>Bacteria</taxon>
        <taxon>Bacillati</taxon>
        <taxon>Actinomycetota</taxon>
        <taxon>Actinomycetes</taxon>
        <taxon>Jiangellales</taxon>
        <taxon>Jiangellaceae</taxon>
        <taxon>Phytoactinopolyspora</taxon>
    </lineage>
</organism>
<name>A0A6L9S4W6_9ACTN</name>
<feature type="region of interest" description="Disordered" evidence="1">
    <location>
        <begin position="181"/>
        <end position="261"/>
    </location>
</feature>
<proteinExistence type="predicted"/>
<evidence type="ECO:0000313" key="3">
    <source>
        <dbReference type="Proteomes" id="UP000475214"/>
    </source>
</evidence>
<comment type="caution">
    <text evidence="2">The sequence shown here is derived from an EMBL/GenBank/DDBJ whole genome shotgun (WGS) entry which is preliminary data.</text>
</comment>